<reference evidence="2" key="1">
    <citation type="submission" date="2019-04" db="EMBL/GenBank/DDBJ databases">
        <authorList>
            <consortium name="Pathogen Informatics"/>
        </authorList>
    </citation>
    <scope>NUCLEOTIDE SEQUENCE</scope>
    <source>
        <strain evidence="2">GPSC13</strain>
    </source>
</reference>
<name>A0A4J1W7L7_STREE</name>
<organism evidence="2">
    <name type="scientific">Streptococcus pneumoniae</name>
    <dbReference type="NCBI Taxonomy" id="1313"/>
    <lineage>
        <taxon>Bacteria</taxon>
        <taxon>Bacillati</taxon>
        <taxon>Bacillota</taxon>
        <taxon>Bacilli</taxon>
        <taxon>Lactobacillales</taxon>
        <taxon>Streptococcaceae</taxon>
        <taxon>Streptococcus</taxon>
    </lineage>
</organism>
<protein>
    <submittedName>
        <fullName evidence="2">IS3-Spn1 transposase</fullName>
    </submittedName>
</protein>
<dbReference type="InterPro" id="IPR050900">
    <property type="entry name" value="Transposase_IS3/IS150/IS904"/>
</dbReference>
<dbReference type="InterPro" id="IPR025948">
    <property type="entry name" value="HTH-like_dom"/>
</dbReference>
<dbReference type="PANTHER" id="PTHR46889:SF7">
    <property type="entry name" value="TRANSPOSASE FOR INSERTION SEQUENCE ELEMENT IS904"/>
    <property type="match status" value="1"/>
</dbReference>
<feature type="domain" description="HTH-like" evidence="1">
    <location>
        <begin position="33"/>
        <end position="89"/>
    </location>
</feature>
<dbReference type="PANTHER" id="PTHR46889">
    <property type="entry name" value="TRANSPOSASE INSF FOR INSERTION SEQUENCE IS3B-RELATED"/>
    <property type="match status" value="1"/>
</dbReference>
<dbReference type="AlphaFoldDB" id="A0A4J1W7L7"/>
<accession>A0A4J1W7L7</accession>
<proteinExistence type="predicted"/>
<dbReference type="EMBL" id="CAATGR010000004">
    <property type="protein sequence ID" value="VNP65010.1"/>
    <property type="molecule type" value="Genomic_DNA"/>
</dbReference>
<evidence type="ECO:0000313" key="2">
    <source>
        <dbReference type="EMBL" id="VNP65010.1"/>
    </source>
</evidence>
<dbReference type="Pfam" id="PF13276">
    <property type="entry name" value="HTH_21"/>
    <property type="match status" value="1"/>
</dbReference>
<sequence length="90" mass="10873">MTEFSLDLLLKAIKLARSTYYYHLKQLDKPDKDQELKAEIQSIFIEHKGNYGYRRIHLELRNRGYLVNHKRVQGLMKVLNLQAKMRQKRK</sequence>
<evidence type="ECO:0000259" key="1">
    <source>
        <dbReference type="Pfam" id="PF13276"/>
    </source>
</evidence>
<gene>
    <name evidence="2" type="ORF">SAMEA2814122_00953</name>
</gene>